<evidence type="ECO:0000313" key="13">
    <source>
        <dbReference type="EMBL" id="KAI7841115.1"/>
    </source>
</evidence>
<dbReference type="PANTHER" id="PTHR22904:SF533">
    <property type="entry name" value="HSP70-HSP90 ORGANIZING PROTEIN 3"/>
    <property type="match status" value="1"/>
</dbReference>
<evidence type="ECO:0000256" key="3">
    <source>
        <dbReference type="ARBA" id="ARBA00022723"/>
    </source>
</evidence>
<evidence type="ECO:0000256" key="9">
    <source>
        <dbReference type="PROSITE-ProRule" id="PRU00339"/>
    </source>
</evidence>
<keyword evidence="4" id="KW-0677">Repeat</keyword>
<sequence>MAEELKDQGNAAFKAGNFEEAAEHFTAAIELDPTNYVLFSNRSAAYASLKRYDAALQDAKQTVELKPDWARGYSRLGAAHHGLRQWDDAVQAYTKGLELDPSNAQMKQGLSDARAAAAPSPPRPSGPTTSFSPYSSAPLARQPGPSGELVLMLAHLVLIVSAVLTVQPLSRRLSWQAYFLFCRTALVAGAYKIFLRFGTPALRPFPAALGPWLQSIAVSTEFFHLLLSTLMLQAPQLWMAVVPLAALAAYPLLAALGARFGSHPLWQRYGRPAQDLLEANKANVLRFATTMELTAGFSLVLSILGSGLRGAMLAYPLLARFPAAQRYLDYPIRWFQAQDKEDSDVEEVEASPTCPICLVDIIDLSDKAVVTPCMHEFCHDCIWRWVSNHKRVCPLCKARVGSVLYDITPSGTYKERDVPPSPKVRSVGSGDAGAADAPLLQRLQDFLGVAGLVDPYEQQQQQVRLRQQSGSGRVGYGSRERQAQQAQQAQQQRGGAAAPAGPRPYFYRLQQRFQAGGYRPGSSWSAAAGGSGLGEGPVSVEDYALLFRRQVYDNDLWAVPLSTQTPRISLGSGTPQERRLTEWIERELRALLQTDDVTIIRGFVMGLLVAYGLEPFSAAELEGGSSSQAQQAQQAQQAARQAAVTARQRAAAMVAAAGGGSGTGGRGGPSGSEAGSAAALSSNPVEALQPFLYEHSEHFW</sequence>
<evidence type="ECO:0000256" key="6">
    <source>
        <dbReference type="ARBA" id="ARBA00022803"/>
    </source>
</evidence>
<dbReference type="AlphaFoldDB" id="A0AAD5H5M0"/>
<feature type="domain" description="RING-type" evidence="12">
    <location>
        <begin position="354"/>
        <end position="397"/>
    </location>
</feature>
<organism evidence="13 14">
    <name type="scientific">Chlorella ohadii</name>
    <dbReference type="NCBI Taxonomy" id="2649997"/>
    <lineage>
        <taxon>Eukaryota</taxon>
        <taxon>Viridiplantae</taxon>
        <taxon>Chlorophyta</taxon>
        <taxon>core chlorophytes</taxon>
        <taxon>Trebouxiophyceae</taxon>
        <taxon>Chlorellales</taxon>
        <taxon>Chlorellaceae</taxon>
        <taxon>Chlorella clade</taxon>
        <taxon>Chlorella</taxon>
    </lineage>
</organism>
<evidence type="ECO:0000259" key="12">
    <source>
        <dbReference type="PROSITE" id="PS50089"/>
    </source>
</evidence>
<dbReference type="SUPFAM" id="SSF48452">
    <property type="entry name" value="TPR-like"/>
    <property type="match status" value="1"/>
</dbReference>
<dbReference type="GO" id="GO:0005737">
    <property type="term" value="C:cytoplasm"/>
    <property type="evidence" value="ECO:0007669"/>
    <property type="project" value="UniProtKB-SubCell"/>
</dbReference>
<keyword evidence="2" id="KW-0963">Cytoplasm</keyword>
<feature type="repeat" description="TPR" evidence="9">
    <location>
        <begin position="70"/>
        <end position="103"/>
    </location>
</feature>
<dbReference type="PROSITE" id="PS00518">
    <property type="entry name" value="ZF_RING_1"/>
    <property type="match status" value="1"/>
</dbReference>
<keyword evidence="7" id="KW-0862">Zinc</keyword>
<feature type="transmembrane region" description="Helical" evidence="11">
    <location>
        <begin position="237"/>
        <end position="258"/>
    </location>
</feature>
<protein>
    <recommendedName>
        <fullName evidence="12">RING-type domain-containing protein</fullName>
    </recommendedName>
</protein>
<evidence type="ECO:0000256" key="5">
    <source>
        <dbReference type="ARBA" id="ARBA00022771"/>
    </source>
</evidence>
<feature type="region of interest" description="Disordered" evidence="10">
    <location>
        <begin position="108"/>
        <end position="139"/>
    </location>
</feature>
<dbReference type="Proteomes" id="UP001205105">
    <property type="component" value="Unassembled WGS sequence"/>
</dbReference>
<dbReference type="InterPro" id="IPR013083">
    <property type="entry name" value="Znf_RING/FYVE/PHD"/>
</dbReference>
<evidence type="ECO:0000256" key="4">
    <source>
        <dbReference type="ARBA" id="ARBA00022737"/>
    </source>
</evidence>
<evidence type="ECO:0000256" key="10">
    <source>
        <dbReference type="SAM" id="MobiDB-lite"/>
    </source>
</evidence>
<feature type="region of interest" description="Disordered" evidence="10">
    <location>
        <begin position="657"/>
        <end position="679"/>
    </location>
</feature>
<name>A0AAD5H5M0_9CHLO</name>
<keyword evidence="3" id="KW-0479">Metal-binding</keyword>
<dbReference type="GO" id="GO:0008270">
    <property type="term" value="F:zinc ion binding"/>
    <property type="evidence" value="ECO:0007669"/>
    <property type="project" value="UniProtKB-KW"/>
</dbReference>
<dbReference type="PROSITE" id="PS50005">
    <property type="entry name" value="TPR"/>
    <property type="match status" value="2"/>
</dbReference>
<gene>
    <name evidence="13" type="ORF">COHA_005340</name>
</gene>
<feature type="region of interest" description="Disordered" evidence="10">
    <location>
        <begin position="412"/>
        <end position="431"/>
    </location>
</feature>
<dbReference type="InterPro" id="IPR017907">
    <property type="entry name" value="Znf_RING_CS"/>
</dbReference>
<evidence type="ECO:0000256" key="2">
    <source>
        <dbReference type="ARBA" id="ARBA00022490"/>
    </source>
</evidence>
<dbReference type="Pfam" id="PF07719">
    <property type="entry name" value="TPR_2"/>
    <property type="match status" value="1"/>
</dbReference>
<keyword evidence="6 9" id="KW-0802">TPR repeat</keyword>
<evidence type="ECO:0000256" key="8">
    <source>
        <dbReference type="PROSITE-ProRule" id="PRU00175"/>
    </source>
</evidence>
<accession>A0AAD5H5M0</accession>
<feature type="transmembrane region" description="Helical" evidence="11">
    <location>
        <begin position="175"/>
        <end position="195"/>
    </location>
</feature>
<feature type="transmembrane region" description="Helical" evidence="11">
    <location>
        <begin position="149"/>
        <end position="169"/>
    </location>
</feature>
<dbReference type="SMART" id="SM00184">
    <property type="entry name" value="RING"/>
    <property type="match status" value="1"/>
</dbReference>
<feature type="transmembrane region" description="Helical" evidence="11">
    <location>
        <begin position="295"/>
        <end position="318"/>
    </location>
</feature>
<keyword evidence="11" id="KW-0812">Transmembrane</keyword>
<dbReference type="FunFam" id="1.25.40.10:FF:000020">
    <property type="entry name" value="Stress-induced phosphoprotein 1"/>
    <property type="match status" value="1"/>
</dbReference>
<feature type="compositionally biased region" description="Low complexity" evidence="10">
    <location>
        <begin position="483"/>
        <end position="501"/>
    </location>
</feature>
<feature type="repeat" description="TPR" evidence="9">
    <location>
        <begin position="2"/>
        <end position="35"/>
    </location>
</feature>
<keyword evidence="11" id="KW-1133">Transmembrane helix</keyword>
<evidence type="ECO:0000256" key="7">
    <source>
        <dbReference type="ARBA" id="ARBA00022833"/>
    </source>
</evidence>
<dbReference type="EMBL" id="JADXDR010000068">
    <property type="protein sequence ID" value="KAI7841115.1"/>
    <property type="molecule type" value="Genomic_DNA"/>
</dbReference>
<dbReference type="PROSITE" id="PS50293">
    <property type="entry name" value="TPR_REGION"/>
    <property type="match status" value="2"/>
</dbReference>
<evidence type="ECO:0000256" key="11">
    <source>
        <dbReference type="SAM" id="Phobius"/>
    </source>
</evidence>
<dbReference type="GO" id="GO:0051879">
    <property type="term" value="F:Hsp90 protein binding"/>
    <property type="evidence" value="ECO:0007669"/>
    <property type="project" value="TreeGrafter"/>
</dbReference>
<evidence type="ECO:0000313" key="14">
    <source>
        <dbReference type="Proteomes" id="UP001205105"/>
    </source>
</evidence>
<dbReference type="InterPro" id="IPR019734">
    <property type="entry name" value="TPR_rpt"/>
</dbReference>
<feature type="region of interest" description="Disordered" evidence="10">
    <location>
        <begin position="461"/>
        <end position="501"/>
    </location>
</feature>
<keyword evidence="5 8" id="KW-0863">Zinc-finger</keyword>
<dbReference type="Gene3D" id="1.25.40.10">
    <property type="entry name" value="Tetratricopeptide repeat domain"/>
    <property type="match status" value="1"/>
</dbReference>
<keyword evidence="11" id="KW-0472">Membrane</keyword>
<dbReference type="InterPro" id="IPR001841">
    <property type="entry name" value="Znf_RING"/>
</dbReference>
<comment type="subcellular location">
    <subcellularLocation>
        <location evidence="1">Cytoplasm</location>
    </subcellularLocation>
</comment>
<dbReference type="InterPro" id="IPR013105">
    <property type="entry name" value="TPR_2"/>
</dbReference>
<dbReference type="SUPFAM" id="SSF57850">
    <property type="entry name" value="RING/U-box"/>
    <property type="match status" value="1"/>
</dbReference>
<evidence type="ECO:0000256" key="1">
    <source>
        <dbReference type="ARBA" id="ARBA00004496"/>
    </source>
</evidence>
<comment type="caution">
    <text evidence="13">The sequence shown here is derived from an EMBL/GenBank/DDBJ whole genome shotgun (WGS) entry which is preliminary data.</text>
</comment>
<dbReference type="PROSITE" id="PS50089">
    <property type="entry name" value="ZF_RING_2"/>
    <property type="match status" value="1"/>
</dbReference>
<dbReference type="PANTHER" id="PTHR22904">
    <property type="entry name" value="TPR REPEAT CONTAINING PROTEIN"/>
    <property type="match status" value="1"/>
</dbReference>
<dbReference type="Gene3D" id="3.30.40.10">
    <property type="entry name" value="Zinc/RING finger domain, C3HC4 (zinc finger)"/>
    <property type="match status" value="1"/>
</dbReference>
<proteinExistence type="predicted"/>
<dbReference type="InterPro" id="IPR011990">
    <property type="entry name" value="TPR-like_helical_dom_sf"/>
</dbReference>
<dbReference type="Pfam" id="PF00515">
    <property type="entry name" value="TPR_1"/>
    <property type="match status" value="1"/>
</dbReference>
<dbReference type="SMART" id="SM00028">
    <property type="entry name" value="TPR"/>
    <property type="match status" value="3"/>
</dbReference>
<reference evidence="13" key="1">
    <citation type="submission" date="2020-11" db="EMBL/GenBank/DDBJ databases">
        <title>Chlorella ohadii genome sequencing and assembly.</title>
        <authorList>
            <person name="Murik O."/>
            <person name="Treves H."/>
            <person name="Kedem I."/>
            <person name="Shotland Y."/>
            <person name="Kaplan A."/>
        </authorList>
    </citation>
    <scope>NUCLEOTIDE SEQUENCE</scope>
    <source>
        <strain evidence="13">1</strain>
    </source>
</reference>
<feature type="compositionally biased region" description="Gly residues" evidence="10">
    <location>
        <begin position="657"/>
        <end position="670"/>
    </location>
</feature>
<dbReference type="Pfam" id="PF13639">
    <property type="entry name" value="zf-RING_2"/>
    <property type="match status" value="1"/>
</dbReference>
<keyword evidence="14" id="KW-1185">Reference proteome</keyword>